<protein>
    <submittedName>
        <fullName evidence="1">Uncharacterized protein</fullName>
    </submittedName>
</protein>
<evidence type="ECO:0000313" key="1">
    <source>
        <dbReference type="EMBL" id="MFB9471538.1"/>
    </source>
</evidence>
<keyword evidence="2" id="KW-1185">Reference proteome</keyword>
<sequence length="427" mass="46306">MRRRLRQVFIIGLTLSLLGIGVPAWSEDDDRSCNDLMAADTPAYVVCTWLAKPDEAADIARFWLNDDGQNMIDAGPMNPITIDCQEPGAQCPTDGEGDGEMHDVGDPDVPGAEDGGTPECQNGEQCYVDPTGISAAEKSAAKATPAGQAAQAAVQTTMRVWIDTELADDYKAGKLAEAAKKIAALAVAQPGVVGVRFTSQLGYNQTFSTAEELDTFVSEAATTLRTLLPGKKLAAHTVVPLLGCGANDACKTAMTEKYPLLDPERIGAWLSKGYIDQLALDDGHLASQYAEWQIDANEAQRNQWIQVRARAWDAYAQIAAEDATLAGGQLKDEQIDQVISERVATPLQNDAAETVTLWTRWQDDKGQIKRAYGEQWADNATWERLKKLGSVKPRLATLYDPANPEVDQATDLKHLSEVFGQVYLHAA</sequence>
<accession>A0ABV5NMJ9</accession>
<name>A0ABV5NMJ9_9ACTN</name>
<evidence type="ECO:0000313" key="2">
    <source>
        <dbReference type="Proteomes" id="UP001589568"/>
    </source>
</evidence>
<comment type="caution">
    <text evidence="1">The sequence shown here is derived from an EMBL/GenBank/DDBJ whole genome shotgun (WGS) entry which is preliminary data.</text>
</comment>
<dbReference type="RefSeq" id="WP_364377394.1">
    <property type="nucleotide sequence ID" value="NZ_JBHMCF010000013.1"/>
</dbReference>
<gene>
    <name evidence="1" type="ORF">ACFFR3_18610</name>
</gene>
<reference evidence="1 2" key="1">
    <citation type="submission" date="2024-09" db="EMBL/GenBank/DDBJ databases">
        <authorList>
            <person name="Sun Q."/>
            <person name="Mori K."/>
        </authorList>
    </citation>
    <scope>NUCLEOTIDE SEQUENCE [LARGE SCALE GENOMIC DNA]</scope>
    <source>
        <strain evidence="1 2">JCM 3324</strain>
    </source>
</reference>
<proteinExistence type="predicted"/>
<organism evidence="1 2">
    <name type="scientific">Nonomuraea salmonea</name>
    <dbReference type="NCBI Taxonomy" id="46181"/>
    <lineage>
        <taxon>Bacteria</taxon>
        <taxon>Bacillati</taxon>
        <taxon>Actinomycetota</taxon>
        <taxon>Actinomycetes</taxon>
        <taxon>Streptosporangiales</taxon>
        <taxon>Streptosporangiaceae</taxon>
        <taxon>Nonomuraea</taxon>
    </lineage>
</organism>
<dbReference type="EMBL" id="JBHMCF010000013">
    <property type="protein sequence ID" value="MFB9471538.1"/>
    <property type="molecule type" value="Genomic_DNA"/>
</dbReference>
<dbReference type="Proteomes" id="UP001589568">
    <property type="component" value="Unassembled WGS sequence"/>
</dbReference>